<keyword evidence="1" id="KW-0732">Signal</keyword>
<feature type="chain" id="PRO_5035445643" evidence="1">
    <location>
        <begin position="25"/>
        <end position="496"/>
    </location>
</feature>
<gene>
    <name evidence="3" type="ORF">B0I35DRAFT_441104</name>
</gene>
<dbReference type="GO" id="GO:0004806">
    <property type="term" value="F:triacylglycerol lipase activity"/>
    <property type="evidence" value="ECO:0007669"/>
    <property type="project" value="InterPro"/>
</dbReference>
<dbReference type="InterPro" id="IPR000073">
    <property type="entry name" value="AB_hydrolase_1"/>
</dbReference>
<keyword evidence="4" id="KW-1185">Reference proteome</keyword>
<dbReference type="PANTHER" id="PTHR34853">
    <property type="match status" value="1"/>
</dbReference>
<evidence type="ECO:0000313" key="4">
    <source>
        <dbReference type="Proteomes" id="UP000813444"/>
    </source>
</evidence>
<dbReference type="Proteomes" id="UP000813444">
    <property type="component" value="Unassembled WGS sequence"/>
</dbReference>
<evidence type="ECO:0000256" key="1">
    <source>
        <dbReference type="SAM" id="SignalP"/>
    </source>
</evidence>
<organism evidence="3 4">
    <name type="scientific">Stachybotrys elegans</name>
    <dbReference type="NCBI Taxonomy" id="80388"/>
    <lineage>
        <taxon>Eukaryota</taxon>
        <taxon>Fungi</taxon>
        <taxon>Dikarya</taxon>
        <taxon>Ascomycota</taxon>
        <taxon>Pezizomycotina</taxon>
        <taxon>Sordariomycetes</taxon>
        <taxon>Hypocreomycetidae</taxon>
        <taxon>Hypocreales</taxon>
        <taxon>Stachybotryaceae</taxon>
        <taxon>Stachybotrys</taxon>
    </lineage>
</organism>
<feature type="signal peptide" evidence="1">
    <location>
        <begin position="1"/>
        <end position="24"/>
    </location>
</feature>
<feature type="domain" description="AB hydrolase-1" evidence="2">
    <location>
        <begin position="167"/>
        <end position="429"/>
    </location>
</feature>
<dbReference type="PANTHER" id="PTHR34853:SF1">
    <property type="entry name" value="LIPASE 5"/>
    <property type="match status" value="1"/>
</dbReference>
<proteinExistence type="predicted"/>
<dbReference type="EMBL" id="JAGPNK010000014">
    <property type="protein sequence ID" value="KAH7308966.1"/>
    <property type="molecule type" value="Genomic_DNA"/>
</dbReference>
<sequence>MALRFVLGALLAAAAPPRLALVAAQQIPDLSGSTTCAPGSSCYNRTVQGIVYETSQRALPGSPYYTVPLSFSEDLPPGSLLSVEVATNLRNYTVPAGLTMSRLLYTSTNLDGRVLPASAYILWPATLPSEQPGSSNPPAFPMVAWAHGTSGIFEPCAPSNYKALQYNFMVPFALALQGMVVVAPDYAGIGVGEYPDGEPIPHVYGALPAHANDVANAILAAREAFPILDPSPFVTAGHSQGGAIAWSFAERQARRPVAGYRGTLAFAAGTDFIGTVIAANEALARGVTDPWVRASLGLVQHSTIAGITAMVPSFNFTGMTSIVRDRFFNVASVARTCLAAYNLLVADIPSAQLSDSSWTDTSVAQDFRKRTAAAGKEFAGPLLVIAGGADSAVPVGFIEKAVDATCAAVDNADLEFVVYEGQDHFPVIQASQSYWMQWIKDRLHGPKPCRSAERPRPASCVKRNVSAFRAQFNQQYITPNWLVTQAPPSAPWQYSI</sequence>
<accession>A0A8K0WN67</accession>
<dbReference type="AlphaFoldDB" id="A0A8K0WN67"/>
<dbReference type="OrthoDB" id="5382058at2759"/>
<keyword evidence="3" id="KW-0378">Hydrolase</keyword>
<reference evidence="3" key="1">
    <citation type="journal article" date="2021" name="Nat. Commun.">
        <title>Genetic determinants of endophytism in the Arabidopsis root mycobiome.</title>
        <authorList>
            <person name="Mesny F."/>
            <person name="Miyauchi S."/>
            <person name="Thiergart T."/>
            <person name="Pickel B."/>
            <person name="Atanasova L."/>
            <person name="Karlsson M."/>
            <person name="Huettel B."/>
            <person name="Barry K.W."/>
            <person name="Haridas S."/>
            <person name="Chen C."/>
            <person name="Bauer D."/>
            <person name="Andreopoulos W."/>
            <person name="Pangilinan J."/>
            <person name="LaButti K."/>
            <person name="Riley R."/>
            <person name="Lipzen A."/>
            <person name="Clum A."/>
            <person name="Drula E."/>
            <person name="Henrissat B."/>
            <person name="Kohler A."/>
            <person name="Grigoriev I.V."/>
            <person name="Martin F.M."/>
            <person name="Hacquard S."/>
        </authorList>
    </citation>
    <scope>NUCLEOTIDE SEQUENCE</scope>
    <source>
        <strain evidence="3">MPI-CAGE-CH-0235</strain>
    </source>
</reference>
<dbReference type="Gene3D" id="3.40.50.1820">
    <property type="entry name" value="alpha/beta hydrolase"/>
    <property type="match status" value="2"/>
</dbReference>
<name>A0A8K0WN67_9HYPO</name>
<dbReference type="GO" id="GO:0016042">
    <property type="term" value="P:lipid catabolic process"/>
    <property type="evidence" value="ECO:0007669"/>
    <property type="project" value="InterPro"/>
</dbReference>
<protein>
    <submittedName>
        <fullName evidence="3">Alpha/Beta hydrolase protein</fullName>
    </submittedName>
</protein>
<dbReference type="SUPFAM" id="SSF53474">
    <property type="entry name" value="alpha/beta-Hydrolases"/>
    <property type="match status" value="1"/>
</dbReference>
<evidence type="ECO:0000313" key="3">
    <source>
        <dbReference type="EMBL" id="KAH7308966.1"/>
    </source>
</evidence>
<evidence type="ECO:0000259" key="2">
    <source>
        <dbReference type="Pfam" id="PF12697"/>
    </source>
</evidence>
<dbReference type="InterPro" id="IPR005152">
    <property type="entry name" value="Lipase_secreted"/>
</dbReference>
<dbReference type="Pfam" id="PF12697">
    <property type="entry name" value="Abhydrolase_6"/>
    <property type="match status" value="1"/>
</dbReference>
<comment type="caution">
    <text evidence="3">The sequence shown here is derived from an EMBL/GenBank/DDBJ whole genome shotgun (WGS) entry which is preliminary data.</text>
</comment>
<dbReference type="InterPro" id="IPR029058">
    <property type="entry name" value="AB_hydrolase_fold"/>
</dbReference>